<accession>A0ABT1ZHL7</accession>
<dbReference type="EMBL" id="JANTHX010000008">
    <property type="protein sequence ID" value="MCS0500204.1"/>
    <property type="molecule type" value="Genomic_DNA"/>
</dbReference>
<reference evidence="2 3" key="1">
    <citation type="submission" date="2022-08" db="EMBL/GenBank/DDBJ databases">
        <authorList>
            <person name="Li F."/>
        </authorList>
    </citation>
    <scope>NUCLEOTIDE SEQUENCE [LARGE SCALE GENOMIC DNA]</scope>
    <source>
        <strain evidence="2 3">10F1B-8-1</strain>
    </source>
</reference>
<protein>
    <submittedName>
        <fullName evidence="2">DUF255 domain-containing protein</fullName>
    </submittedName>
</protein>
<dbReference type="InterPro" id="IPR008928">
    <property type="entry name" value="6-hairpin_glycosidase_sf"/>
</dbReference>
<dbReference type="InterPro" id="IPR036249">
    <property type="entry name" value="Thioredoxin-like_sf"/>
</dbReference>
<comment type="caution">
    <text evidence="2">The sequence shown here is derived from an EMBL/GenBank/DDBJ whole genome shotgun (WGS) entry which is preliminary data.</text>
</comment>
<gene>
    <name evidence="2" type="ORF">NUH29_11670</name>
</gene>
<feature type="domain" description="Spermatogenesis-associated protein 20-like TRX" evidence="1">
    <location>
        <begin position="3"/>
        <end position="163"/>
    </location>
</feature>
<evidence type="ECO:0000259" key="1">
    <source>
        <dbReference type="Pfam" id="PF03190"/>
    </source>
</evidence>
<dbReference type="SUPFAM" id="SSF52833">
    <property type="entry name" value="Thioredoxin-like"/>
    <property type="match status" value="1"/>
</dbReference>
<dbReference type="Proteomes" id="UP001205337">
    <property type="component" value="Unassembled WGS sequence"/>
</dbReference>
<dbReference type="PIRSF" id="PIRSF006402">
    <property type="entry name" value="UCP006402_thioredoxin"/>
    <property type="match status" value="1"/>
</dbReference>
<proteinExistence type="predicted"/>
<name>A0ABT1ZHL7_9MICO</name>
<dbReference type="PANTHER" id="PTHR42899:SF1">
    <property type="entry name" value="SPERMATOGENESIS-ASSOCIATED PROTEIN 20"/>
    <property type="match status" value="1"/>
</dbReference>
<dbReference type="RefSeq" id="WP_258799343.1">
    <property type="nucleotide sequence ID" value="NZ_JANTHX010000008.1"/>
</dbReference>
<evidence type="ECO:0000313" key="3">
    <source>
        <dbReference type="Proteomes" id="UP001205337"/>
    </source>
</evidence>
<dbReference type="SUPFAM" id="SSF48208">
    <property type="entry name" value="Six-hairpin glycosidases"/>
    <property type="match status" value="1"/>
</dbReference>
<sequence>MADRLREAISPYLRSHADNPVDWWPWGPDAFAEAARRDVPVLVSIGYATCHWCHVMARESFSDPQLAGYLDDHLVAIKVDREEHPDVDAAFLAAASAFTPNLGWPLTVFLTPAGRTFFAGTYFPPEPVRGVPSFRQVLEAIVEAWTERRAEVESTGAAVAEALAAMPEVPDAVLPSDDELAAAVAELADFEDRDHGGFGADAKFPNAPVLRFLAGRALRGDAAAARLGDRLYTATLALRDPVEGGFFRYAVRRDWTEPHYERMLSDNAQLLDLATAHGDAAGAEAVAGFLLGVLRLPGGAFASAQDSESLVDGARSEGGYYALDAAGRATQPPPALDAKVLAGLNGMAVGALADAGVRFARADWIAAAARAADAVCAVHLVPTPDGPRLRRASRDGRVSDAVATLEDYGGLAGGLLRLALATGDAARAALARSLVDVCATAEGIATPSGGDPVLAARGIAVDADRTEGATPSGAALLADAAARLAELVDGGGYRELAERALAPSLAPARERPIAYGATLATAARLAASPVELVVVLPAVDAAGGVAEVARTWAHPDRTVALVTGPQAEALAAAGFSLFAERRALHDLATAYLCEGFVCRLPTTDAAVLASSRG</sequence>
<evidence type="ECO:0000313" key="2">
    <source>
        <dbReference type="EMBL" id="MCS0500204.1"/>
    </source>
</evidence>
<dbReference type="PANTHER" id="PTHR42899">
    <property type="entry name" value="SPERMATOGENESIS-ASSOCIATED PROTEIN 20"/>
    <property type="match status" value="1"/>
</dbReference>
<organism evidence="2 3">
    <name type="scientific">Protaetiibacter mangrovi</name>
    <dbReference type="NCBI Taxonomy" id="2970926"/>
    <lineage>
        <taxon>Bacteria</taxon>
        <taxon>Bacillati</taxon>
        <taxon>Actinomycetota</taxon>
        <taxon>Actinomycetes</taxon>
        <taxon>Micrococcales</taxon>
        <taxon>Microbacteriaceae</taxon>
        <taxon>Protaetiibacter</taxon>
    </lineage>
</organism>
<dbReference type="Pfam" id="PF03190">
    <property type="entry name" value="Thioredox_DsbH"/>
    <property type="match status" value="1"/>
</dbReference>
<keyword evidence="3" id="KW-1185">Reference proteome</keyword>
<dbReference type="InterPro" id="IPR024705">
    <property type="entry name" value="Ssp411"/>
</dbReference>
<dbReference type="CDD" id="cd02955">
    <property type="entry name" value="SSP411"/>
    <property type="match status" value="1"/>
</dbReference>
<dbReference type="InterPro" id="IPR004879">
    <property type="entry name" value="Ssp411-like_TRX"/>
</dbReference>
<dbReference type="Gene3D" id="3.40.30.10">
    <property type="entry name" value="Glutaredoxin"/>
    <property type="match status" value="1"/>
</dbReference>